<feature type="region of interest" description="Disordered" evidence="1">
    <location>
        <begin position="38"/>
        <end position="59"/>
    </location>
</feature>
<feature type="transmembrane region" description="Helical" evidence="2">
    <location>
        <begin position="6"/>
        <end position="28"/>
    </location>
</feature>
<evidence type="ECO:0000313" key="3">
    <source>
        <dbReference type="EMBL" id="GAA1273283.1"/>
    </source>
</evidence>
<sequence length="59" mass="6440">MLLAESFGWAGPAGLYVCVALVGLLGVLSTRETWSPERHTVLPAGQPRRAADRERHPSR</sequence>
<dbReference type="Proteomes" id="UP001500282">
    <property type="component" value="Unassembled WGS sequence"/>
</dbReference>
<accession>A0ABP4HLZ5</accession>
<organism evidence="3 4">
    <name type="scientific">Streptomyces javensis</name>
    <dbReference type="NCBI Taxonomy" id="114698"/>
    <lineage>
        <taxon>Bacteria</taxon>
        <taxon>Bacillati</taxon>
        <taxon>Actinomycetota</taxon>
        <taxon>Actinomycetes</taxon>
        <taxon>Kitasatosporales</taxon>
        <taxon>Streptomycetaceae</taxon>
        <taxon>Streptomyces</taxon>
        <taxon>Streptomyces violaceusniger group</taxon>
    </lineage>
</organism>
<keyword evidence="2" id="KW-1133">Transmembrane helix</keyword>
<gene>
    <name evidence="3" type="ORF">GCM10009579_35130</name>
</gene>
<name>A0ABP4HLZ5_9ACTN</name>
<keyword evidence="2" id="KW-0812">Transmembrane</keyword>
<dbReference type="EMBL" id="BAAAIH010000017">
    <property type="protein sequence ID" value="GAA1273283.1"/>
    <property type="molecule type" value="Genomic_DNA"/>
</dbReference>
<protein>
    <submittedName>
        <fullName evidence="3">Uncharacterized protein</fullName>
    </submittedName>
</protein>
<comment type="caution">
    <text evidence="3">The sequence shown here is derived from an EMBL/GenBank/DDBJ whole genome shotgun (WGS) entry which is preliminary data.</text>
</comment>
<keyword evidence="4" id="KW-1185">Reference proteome</keyword>
<evidence type="ECO:0000256" key="1">
    <source>
        <dbReference type="SAM" id="MobiDB-lite"/>
    </source>
</evidence>
<reference evidence="4" key="1">
    <citation type="journal article" date="2019" name="Int. J. Syst. Evol. Microbiol.">
        <title>The Global Catalogue of Microorganisms (GCM) 10K type strain sequencing project: providing services to taxonomists for standard genome sequencing and annotation.</title>
        <authorList>
            <consortium name="The Broad Institute Genomics Platform"/>
            <consortium name="The Broad Institute Genome Sequencing Center for Infectious Disease"/>
            <person name="Wu L."/>
            <person name="Ma J."/>
        </authorList>
    </citation>
    <scope>NUCLEOTIDE SEQUENCE [LARGE SCALE GENOMIC DNA]</scope>
    <source>
        <strain evidence="4">JCM 11448</strain>
    </source>
</reference>
<evidence type="ECO:0000256" key="2">
    <source>
        <dbReference type="SAM" id="Phobius"/>
    </source>
</evidence>
<feature type="compositionally biased region" description="Basic and acidic residues" evidence="1">
    <location>
        <begin position="49"/>
        <end position="59"/>
    </location>
</feature>
<keyword evidence="2" id="KW-0472">Membrane</keyword>
<evidence type="ECO:0000313" key="4">
    <source>
        <dbReference type="Proteomes" id="UP001500282"/>
    </source>
</evidence>
<proteinExistence type="predicted"/>